<dbReference type="RefSeq" id="XP_036630921.1">
    <property type="nucleotide sequence ID" value="XM_036777301.1"/>
</dbReference>
<accession>A0A8H6ZUS0</accession>
<dbReference type="GeneID" id="59377591"/>
<dbReference type="Proteomes" id="UP000623687">
    <property type="component" value="Unassembled WGS sequence"/>
</dbReference>
<protein>
    <submittedName>
        <fullName evidence="2">Uncharacterized protein</fullName>
    </submittedName>
</protein>
<evidence type="ECO:0000256" key="1">
    <source>
        <dbReference type="SAM" id="MobiDB-lite"/>
    </source>
</evidence>
<reference evidence="2" key="1">
    <citation type="submission" date="2019-07" db="EMBL/GenBank/DDBJ databases">
        <authorList>
            <person name="Palmer J.M."/>
        </authorList>
    </citation>
    <scope>NUCLEOTIDE SEQUENCE</scope>
    <source>
        <strain evidence="2">PC9</strain>
    </source>
</reference>
<proteinExistence type="predicted"/>
<keyword evidence="3" id="KW-1185">Reference proteome</keyword>
<dbReference type="EMBL" id="JACETU010000005">
    <property type="protein sequence ID" value="KAF7428549.1"/>
    <property type="molecule type" value="Genomic_DNA"/>
</dbReference>
<dbReference type="OrthoDB" id="10633243at2759"/>
<name>A0A8H6ZUS0_PLEOS</name>
<feature type="compositionally biased region" description="Basic and acidic residues" evidence="1">
    <location>
        <begin position="1"/>
        <end position="16"/>
    </location>
</feature>
<dbReference type="VEuPathDB" id="FungiDB:PC9H_007773"/>
<organism evidence="2 3">
    <name type="scientific">Pleurotus ostreatus</name>
    <name type="common">Oyster mushroom</name>
    <name type="synonym">White-rot fungus</name>
    <dbReference type="NCBI Taxonomy" id="5322"/>
    <lineage>
        <taxon>Eukaryota</taxon>
        <taxon>Fungi</taxon>
        <taxon>Dikarya</taxon>
        <taxon>Basidiomycota</taxon>
        <taxon>Agaricomycotina</taxon>
        <taxon>Agaricomycetes</taxon>
        <taxon>Agaricomycetidae</taxon>
        <taxon>Agaricales</taxon>
        <taxon>Pleurotineae</taxon>
        <taxon>Pleurotaceae</taxon>
        <taxon>Pleurotus</taxon>
    </lineage>
</organism>
<evidence type="ECO:0000313" key="2">
    <source>
        <dbReference type="EMBL" id="KAF7428549.1"/>
    </source>
</evidence>
<comment type="caution">
    <text evidence="2">The sequence shown here is derived from an EMBL/GenBank/DDBJ whole genome shotgun (WGS) entry which is preliminary data.</text>
</comment>
<sequence length="182" mass="20055">MSGKAVEEDAASEKYHNGPAASDTGLTRRLRRGRELEPYQTIIDSLSRIRQYILPISQLFPRNNTVADLCGQADEVVLLVRCVARTVLEMCLDTFKPLQHPLPVSEKSEVKIANTSHCLLQILKPSRHISRVGKTLAPLQLALVVSTSPRPLPSLSIRNDAISTPPLCVGDITIRPVTVLIF</sequence>
<evidence type="ECO:0000313" key="3">
    <source>
        <dbReference type="Proteomes" id="UP000623687"/>
    </source>
</evidence>
<dbReference type="AlphaFoldDB" id="A0A8H6ZUS0"/>
<gene>
    <name evidence="2" type="ORF">PC9H_007773</name>
</gene>
<feature type="region of interest" description="Disordered" evidence="1">
    <location>
        <begin position="1"/>
        <end position="29"/>
    </location>
</feature>